<dbReference type="EMBL" id="JBDFQZ010000006">
    <property type="protein sequence ID" value="KAK9713949.1"/>
    <property type="molecule type" value="Genomic_DNA"/>
</dbReference>
<reference evidence="3" key="1">
    <citation type="submission" date="2024-03" db="EMBL/GenBank/DDBJ databases">
        <title>WGS assembly of Saponaria officinalis var. Norfolk2.</title>
        <authorList>
            <person name="Jenkins J."/>
            <person name="Shu S."/>
            <person name="Grimwood J."/>
            <person name="Barry K."/>
            <person name="Goodstein D."/>
            <person name="Schmutz J."/>
            <person name="Leebens-Mack J."/>
            <person name="Osbourn A."/>
        </authorList>
    </citation>
    <scope>NUCLEOTIDE SEQUENCE [LARGE SCALE GENOMIC DNA]</scope>
    <source>
        <strain evidence="3">JIC</strain>
    </source>
</reference>
<dbReference type="Pfam" id="PF07859">
    <property type="entry name" value="Abhydrolase_3"/>
    <property type="match status" value="1"/>
</dbReference>
<evidence type="ECO:0000256" key="1">
    <source>
        <dbReference type="ARBA" id="ARBA00010515"/>
    </source>
</evidence>
<proteinExistence type="inferred from homology"/>
<evidence type="ECO:0000313" key="4">
    <source>
        <dbReference type="Proteomes" id="UP001443914"/>
    </source>
</evidence>
<gene>
    <name evidence="3" type="ORF">RND81_06G060400</name>
</gene>
<dbReference type="InterPro" id="IPR029058">
    <property type="entry name" value="AB_hydrolase_fold"/>
</dbReference>
<evidence type="ECO:0000313" key="3">
    <source>
        <dbReference type="EMBL" id="KAK9713949.1"/>
    </source>
</evidence>
<protein>
    <recommendedName>
        <fullName evidence="2">Alpha/beta hydrolase fold-3 domain-containing protein</fullName>
    </recommendedName>
</protein>
<dbReference type="Gene3D" id="3.40.50.1820">
    <property type="entry name" value="alpha/beta hydrolase"/>
    <property type="match status" value="1"/>
</dbReference>
<dbReference type="InterPro" id="IPR050466">
    <property type="entry name" value="Carboxylest/Gibb_receptor"/>
</dbReference>
<dbReference type="SUPFAM" id="SSF53474">
    <property type="entry name" value="alpha/beta-Hydrolases"/>
    <property type="match status" value="1"/>
</dbReference>
<keyword evidence="4" id="KW-1185">Reference proteome</keyword>
<dbReference type="InterPro" id="IPR013094">
    <property type="entry name" value="AB_hydrolase_3"/>
</dbReference>
<feature type="domain" description="Alpha/beta hydrolase fold-3" evidence="2">
    <location>
        <begin position="14"/>
        <end position="97"/>
    </location>
</feature>
<dbReference type="PANTHER" id="PTHR23024:SF24">
    <property type="entry name" value="ALPHA_BETA HYDROLASE FOLD-3 DOMAIN-CONTAINING PROTEIN"/>
    <property type="match status" value="1"/>
</dbReference>
<sequence length="101" mass="11015">MALLGHNQAPSLASAVDDGFDMVKFDDSEIRNKIPQFPVAADLGRCFLVGDSSGCNLAHHVAVRCGGFKFKEVKIRGLVMIQPFFGGEMRTESETRLGNNE</sequence>
<evidence type="ECO:0000259" key="2">
    <source>
        <dbReference type="Pfam" id="PF07859"/>
    </source>
</evidence>
<comment type="caution">
    <text evidence="3">The sequence shown here is derived from an EMBL/GenBank/DDBJ whole genome shotgun (WGS) entry which is preliminary data.</text>
</comment>
<organism evidence="3 4">
    <name type="scientific">Saponaria officinalis</name>
    <name type="common">Common soapwort</name>
    <name type="synonym">Lychnis saponaria</name>
    <dbReference type="NCBI Taxonomy" id="3572"/>
    <lineage>
        <taxon>Eukaryota</taxon>
        <taxon>Viridiplantae</taxon>
        <taxon>Streptophyta</taxon>
        <taxon>Embryophyta</taxon>
        <taxon>Tracheophyta</taxon>
        <taxon>Spermatophyta</taxon>
        <taxon>Magnoliopsida</taxon>
        <taxon>eudicotyledons</taxon>
        <taxon>Gunneridae</taxon>
        <taxon>Pentapetalae</taxon>
        <taxon>Caryophyllales</taxon>
        <taxon>Caryophyllaceae</taxon>
        <taxon>Caryophylleae</taxon>
        <taxon>Saponaria</taxon>
    </lineage>
</organism>
<comment type="similarity">
    <text evidence="1">Belongs to the 'GDXG' lipolytic enzyme family.</text>
</comment>
<name>A0AAW1K4D7_SAPOF</name>
<dbReference type="AlphaFoldDB" id="A0AAW1K4D7"/>
<dbReference type="GO" id="GO:0016787">
    <property type="term" value="F:hydrolase activity"/>
    <property type="evidence" value="ECO:0007669"/>
    <property type="project" value="InterPro"/>
</dbReference>
<dbReference type="PANTHER" id="PTHR23024">
    <property type="entry name" value="ARYLACETAMIDE DEACETYLASE"/>
    <property type="match status" value="1"/>
</dbReference>
<dbReference type="Proteomes" id="UP001443914">
    <property type="component" value="Unassembled WGS sequence"/>
</dbReference>
<accession>A0AAW1K4D7</accession>